<sequence length="179" mass="18948">MPAVPQAEPQPHTHSTHPLILGCSGDLSPRCTSQGRSEVGGAQEAPKGHTETPSPKGREGRATYSLPNLPRASSSVPPASKRLHRDILSHWFDPESSPFKKPGGLGGEVVGAGTQLALPASAALARASCEWSLWALVVCADAARWNPRGWYETSPPHPLQLPFIPTVAPPCSGTPRQMC</sequence>
<dbReference type="Proteomes" id="UP001497482">
    <property type="component" value="Chromosome 4"/>
</dbReference>
<feature type="compositionally biased region" description="Basic and acidic residues" evidence="1">
    <location>
        <begin position="46"/>
        <end position="61"/>
    </location>
</feature>
<protein>
    <submittedName>
        <fullName evidence="2">Uncharacterized protein</fullName>
    </submittedName>
</protein>
<dbReference type="EMBL" id="OZ035826">
    <property type="protein sequence ID" value="CAL1604556.1"/>
    <property type="molecule type" value="Genomic_DNA"/>
</dbReference>
<proteinExistence type="predicted"/>
<evidence type="ECO:0000313" key="2">
    <source>
        <dbReference type="EMBL" id="CAL1604556.1"/>
    </source>
</evidence>
<name>A0AAV2LUD4_KNICA</name>
<dbReference type="AlphaFoldDB" id="A0AAV2LUD4"/>
<gene>
    <name evidence="2" type="ORF">KC01_LOCUS32048</name>
</gene>
<reference evidence="2 3" key="1">
    <citation type="submission" date="2024-04" db="EMBL/GenBank/DDBJ databases">
        <authorList>
            <person name="Waldvogel A.-M."/>
            <person name="Schoenle A."/>
        </authorList>
    </citation>
    <scope>NUCLEOTIDE SEQUENCE [LARGE SCALE GENOMIC DNA]</scope>
</reference>
<feature type="region of interest" description="Disordered" evidence="1">
    <location>
        <begin position="1"/>
        <end position="80"/>
    </location>
</feature>
<evidence type="ECO:0000313" key="3">
    <source>
        <dbReference type="Proteomes" id="UP001497482"/>
    </source>
</evidence>
<organism evidence="2 3">
    <name type="scientific">Knipowitschia caucasica</name>
    <name type="common">Caucasian dwarf goby</name>
    <name type="synonym">Pomatoschistus caucasicus</name>
    <dbReference type="NCBI Taxonomy" id="637954"/>
    <lineage>
        <taxon>Eukaryota</taxon>
        <taxon>Metazoa</taxon>
        <taxon>Chordata</taxon>
        <taxon>Craniata</taxon>
        <taxon>Vertebrata</taxon>
        <taxon>Euteleostomi</taxon>
        <taxon>Actinopterygii</taxon>
        <taxon>Neopterygii</taxon>
        <taxon>Teleostei</taxon>
        <taxon>Neoteleostei</taxon>
        <taxon>Acanthomorphata</taxon>
        <taxon>Gobiaria</taxon>
        <taxon>Gobiiformes</taxon>
        <taxon>Gobioidei</taxon>
        <taxon>Gobiidae</taxon>
        <taxon>Gobiinae</taxon>
        <taxon>Knipowitschia</taxon>
    </lineage>
</organism>
<accession>A0AAV2LUD4</accession>
<evidence type="ECO:0000256" key="1">
    <source>
        <dbReference type="SAM" id="MobiDB-lite"/>
    </source>
</evidence>
<keyword evidence="3" id="KW-1185">Reference proteome</keyword>